<evidence type="ECO:0000313" key="1">
    <source>
        <dbReference type="EMBL" id="KAK4506522.1"/>
    </source>
</evidence>
<protein>
    <submittedName>
        <fullName evidence="1">Uncharacterized protein</fullName>
    </submittedName>
</protein>
<accession>A0ABR0EYA9</accession>
<organism evidence="1 2">
    <name type="scientific">Zasmidium cellare</name>
    <name type="common">Wine cellar mold</name>
    <name type="synonym">Racodium cellare</name>
    <dbReference type="NCBI Taxonomy" id="395010"/>
    <lineage>
        <taxon>Eukaryota</taxon>
        <taxon>Fungi</taxon>
        <taxon>Dikarya</taxon>
        <taxon>Ascomycota</taxon>
        <taxon>Pezizomycotina</taxon>
        <taxon>Dothideomycetes</taxon>
        <taxon>Dothideomycetidae</taxon>
        <taxon>Mycosphaerellales</taxon>
        <taxon>Mycosphaerellaceae</taxon>
        <taxon>Zasmidium</taxon>
    </lineage>
</organism>
<keyword evidence="2" id="KW-1185">Reference proteome</keyword>
<reference evidence="1 2" key="1">
    <citation type="journal article" date="2023" name="G3 (Bethesda)">
        <title>A chromosome-level genome assembly of Zasmidium syzygii isolated from banana leaves.</title>
        <authorList>
            <person name="van Westerhoven A.C."/>
            <person name="Mehrabi R."/>
            <person name="Talebi R."/>
            <person name="Steentjes M.B.F."/>
            <person name="Corcolon B."/>
            <person name="Chong P.A."/>
            <person name="Kema G.H.J."/>
            <person name="Seidl M.F."/>
        </authorList>
    </citation>
    <scope>NUCLEOTIDE SEQUENCE [LARGE SCALE GENOMIC DNA]</scope>
    <source>
        <strain evidence="1 2">P124</strain>
    </source>
</reference>
<proteinExistence type="predicted"/>
<gene>
    <name evidence="1" type="ORF">PRZ48_000254</name>
</gene>
<dbReference type="Proteomes" id="UP001305779">
    <property type="component" value="Unassembled WGS sequence"/>
</dbReference>
<dbReference type="EMBL" id="JAXOVC010000001">
    <property type="protein sequence ID" value="KAK4506522.1"/>
    <property type="molecule type" value="Genomic_DNA"/>
</dbReference>
<sequence>MAMSALSLAKASELQNASDIFSELMSSSTTYLPSFQHQQLETASCQRRVQSTTQPLPFHEATDPVTTFPLQTPQRLVPIDLFFLSLIHDPQHARSPFGTHHTSKLAAPPSFSVRHPFEIRDGLVQNLEAGHDSVLKVWEQQKAKGGHPQHR</sequence>
<name>A0ABR0EYA9_ZASCE</name>
<comment type="caution">
    <text evidence="1">The sequence shown here is derived from an EMBL/GenBank/DDBJ whole genome shotgun (WGS) entry which is preliminary data.</text>
</comment>
<evidence type="ECO:0000313" key="2">
    <source>
        <dbReference type="Proteomes" id="UP001305779"/>
    </source>
</evidence>